<feature type="compositionally biased region" description="Polar residues" evidence="1">
    <location>
        <begin position="162"/>
        <end position="174"/>
    </location>
</feature>
<keyword evidence="2" id="KW-0472">Membrane</keyword>
<gene>
    <name evidence="3" type="ORF">ACFFHW_08085</name>
</gene>
<evidence type="ECO:0000313" key="4">
    <source>
        <dbReference type="Proteomes" id="UP001589814"/>
    </source>
</evidence>
<keyword evidence="2" id="KW-1133">Transmembrane helix</keyword>
<feature type="region of interest" description="Disordered" evidence="1">
    <location>
        <begin position="204"/>
        <end position="305"/>
    </location>
</feature>
<evidence type="ECO:0000256" key="1">
    <source>
        <dbReference type="SAM" id="MobiDB-lite"/>
    </source>
</evidence>
<organism evidence="3 4">
    <name type="scientific">Kushneria aurantia</name>
    <dbReference type="NCBI Taxonomy" id="504092"/>
    <lineage>
        <taxon>Bacteria</taxon>
        <taxon>Pseudomonadati</taxon>
        <taxon>Pseudomonadota</taxon>
        <taxon>Gammaproteobacteria</taxon>
        <taxon>Oceanospirillales</taxon>
        <taxon>Halomonadaceae</taxon>
        <taxon>Kushneria</taxon>
    </lineage>
</organism>
<reference evidence="3 4" key="1">
    <citation type="submission" date="2024-09" db="EMBL/GenBank/DDBJ databases">
        <authorList>
            <person name="Sun Q."/>
            <person name="Mori K."/>
        </authorList>
    </citation>
    <scope>NUCLEOTIDE SEQUENCE [LARGE SCALE GENOMIC DNA]</scope>
    <source>
        <strain evidence="3 4">CCM 7415</strain>
    </source>
</reference>
<keyword evidence="2" id="KW-0812">Transmembrane</keyword>
<feature type="compositionally biased region" description="Polar residues" evidence="1">
    <location>
        <begin position="276"/>
        <end position="286"/>
    </location>
</feature>
<dbReference type="Proteomes" id="UP001589814">
    <property type="component" value="Unassembled WGS sequence"/>
</dbReference>
<comment type="caution">
    <text evidence="3">The sequence shown here is derived from an EMBL/GenBank/DDBJ whole genome shotgun (WGS) entry which is preliminary data.</text>
</comment>
<dbReference type="RefSeq" id="WP_156826873.1">
    <property type="nucleotide sequence ID" value="NZ_JBHLVX010000031.1"/>
</dbReference>
<feature type="transmembrane region" description="Helical" evidence="2">
    <location>
        <begin position="356"/>
        <end position="376"/>
    </location>
</feature>
<sequence>MEATVDRMSGRNREIRVESNVRHSNLPGGVTRHVKTGTWIPARRFGRAASFLLKRGTQIGWAITALQGAGYLYDAATNSLSKSGGSGDRVDADRVSKENGHDSGYSFKGWDTLYAAAKTICQGGSIGSLDYNKISKNYAVACVFKYPNGDSYLTYVDTVSPSASDPTRFENSPEFQYPDSDSGGDSVSFDDDVVVQILSDNVSPNSVNDIIDSGSDISDWRSQNSDSPFSNNVSSRSSSGSVPPELFDRVGKDGQNLAHDYGNDDDSDRPYPDQDTSPGTDSSSQIYDEIMKNPTGDDSRFPDQSPEWQTEVISELPDYSTGLGSGSCPAPAVIPLPLGWGNIELDWQPICDFATYIRGAVIAVGFLAALYIVLGVRTSA</sequence>
<dbReference type="EMBL" id="JBHLVX010000031">
    <property type="protein sequence ID" value="MFC0267942.1"/>
    <property type="molecule type" value="Genomic_DNA"/>
</dbReference>
<keyword evidence="4" id="KW-1185">Reference proteome</keyword>
<evidence type="ECO:0000313" key="3">
    <source>
        <dbReference type="EMBL" id="MFC0267942.1"/>
    </source>
</evidence>
<name>A0ABV6G4L4_9GAMM</name>
<proteinExistence type="predicted"/>
<accession>A0ABV6G4L4</accession>
<dbReference type="NCBIfam" id="NF041109">
    <property type="entry name" value="VF_TspB_C_term"/>
    <property type="match status" value="1"/>
</dbReference>
<evidence type="ECO:0000256" key="2">
    <source>
        <dbReference type="SAM" id="Phobius"/>
    </source>
</evidence>
<feature type="region of interest" description="Disordered" evidence="1">
    <location>
        <begin position="162"/>
        <end position="188"/>
    </location>
</feature>
<protein>
    <submittedName>
        <fullName evidence="3">Virulence factor TspB C-terminal domain-related protein</fullName>
    </submittedName>
</protein>
<feature type="compositionally biased region" description="Low complexity" evidence="1">
    <location>
        <begin position="224"/>
        <end position="241"/>
    </location>
</feature>
<feature type="compositionally biased region" description="Basic and acidic residues" evidence="1">
    <location>
        <begin position="289"/>
        <end position="301"/>
    </location>
</feature>